<dbReference type="RefSeq" id="WP_284349381.1">
    <property type="nucleotide sequence ID" value="NZ_BRXS01000002.1"/>
</dbReference>
<gene>
    <name evidence="2" type="ORF">rosag_14510</name>
</gene>
<evidence type="ECO:0000259" key="1">
    <source>
        <dbReference type="PROSITE" id="PS51471"/>
    </source>
</evidence>
<reference evidence="2" key="1">
    <citation type="submission" date="2022-08" db="EMBL/GenBank/DDBJ databases">
        <title>Draft genome sequencing of Roseisolibacter agri AW1220.</title>
        <authorList>
            <person name="Tobiishi Y."/>
            <person name="Tonouchi A."/>
        </authorList>
    </citation>
    <scope>NUCLEOTIDE SEQUENCE</scope>
    <source>
        <strain evidence="2">AW1220</strain>
    </source>
</reference>
<dbReference type="AlphaFoldDB" id="A0AA37QFR7"/>
<dbReference type="Gene3D" id="2.60.120.590">
    <property type="entry name" value="Alpha-ketoglutarate-dependent dioxygenase AlkB-like"/>
    <property type="match status" value="1"/>
</dbReference>
<dbReference type="PANTHER" id="PTHR12463">
    <property type="entry name" value="OXYGENASE-RELATED"/>
    <property type="match status" value="1"/>
</dbReference>
<name>A0AA37QFR7_9BACT</name>
<evidence type="ECO:0000313" key="3">
    <source>
        <dbReference type="Proteomes" id="UP001161325"/>
    </source>
</evidence>
<dbReference type="InterPro" id="IPR032857">
    <property type="entry name" value="ALKBH4"/>
</dbReference>
<feature type="domain" description="Fe2OG dioxygenase" evidence="1">
    <location>
        <begin position="98"/>
        <end position="192"/>
    </location>
</feature>
<dbReference type="SUPFAM" id="SSF51197">
    <property type="entry name" value="Clavaminate synthase-like"/>
    <property type="match status" value="1"/>
</dbReference>
<dbReference type="PANTHER" id="PTHR12463:SF1">
    <property type="entry name" value="2-OXOGLUTARATE AND FE-DEPENDENT OXYGENASE FAMILY PROTEIN"/>
    <property type="match status" value="1"/>
</dbReference>
<sequence length="196" mass="22358">MSDQFTLFGAEPEPAPALPEGFRYRADVITADDERTLLAHVETLPFREFEFHGYVGKRRTVSFGWRYDFAARTLDRADDIPAFLLSLRDVAARFADLSPDALQQVLVTEYDAGAGIGWHRDKAVFGDVVGISLLAPCRFRLRRQVGDAWERVSLVAEPRSAYLLRGASRTEWEHSIPAVDARRYSITFRNLRERRP</sequence>
<protein>
    <submittedName>
        <fullName evidence="2">2OG-Fe(II) oxygenase</fullName>
    </submittedName>
</protein>
<dbReference type="Proteomes" id="UP001161325">
    <property type="component" value="Unassembled WGS sequence"/>
</dbReference>
<dbReference type="GO" id="GO:0016491">
    <property type="term" value="F:oxidoreductase activity"/>
    <property type="evidence" value="ECO:0007669"/>
    <property type="project" value="TreeGrafter"/>
</dbReference>
<dbReference type="InterPro" id="IPR037151">
    <property type="entry name" value="AlkB-like_sf"/>
</dbReference>
<accession>A0AA37QFR7</accession>
<proteinExistence type="predicted"/>
<dbReference type="GO" id="GO:0032451">
    <property type="term" value="F:demethylase activity"/>
    <property type="evidence" value="ECO:0007669"/>
    <property type="project" value="TreeGrafter"/>
</dbReference>
<comment type="caution">
    <text evidence="2">The sequence shown here is derived from an EMBL/GenBank/DDBJ whole genome shotgun (WGS) entry which is preliminary data.</text>
</comment>
<dbReference type="EMBL" id="BRXS01000002">
    <property type="protein sequence ID" value="GLC24938.1"/>
    <property type="molecule type" value="Genomic_DNA"/>
</dbReference>
<dbReference type="Pfam" id="PF13532">
    <property type="entry name" value="2OG-FeII_Oxy_2"/>
    <property type="match status" value="1"/>
</dbReference>
<dbReference type="InterPro" id="IPR005123">
    <property type="entry name" value="Oxoglu/Fe-dep_dioxygenase_dom"/>
</dbReference>
<evidence type="ECO:0000313" key="2">
    <source>
        <dbReference type="EMBL" id="GLC24938.1"/>
    </source>
</evidence>
<dbReference type="GO" id="GO:0070988">
    <property type="term" value="P:demethylation"/>
    <property type="evidence" value="ECO:0007669"/>
    <property type="project" value="InterPro"/>
</dbReference>
<dbReference type="InterPro" id="IPR027450">
    <property type="entry name" value="AlkB-like"/>
</dbReference>
<keyword evidence="3" id="KW-1185">Reference proteome</keyword>
<organism evidence="2 3">
    <name type="scientific">Roseisolibacter agri</name>
    <dbReference type="NCBI Taxonomy" id="2014610"/>
    <lineage>
        <taxon>Bacteria</taxon>
        <taxon>Pseudomonadati</taxon>
        <taxon>Gemmatimonadota</taxon>
        <taxon>Gemmatimonadia</taxon>
        <taxon>Gemmatimonadales</taxon>
        <taxon>Gemmatimonadaceae</taxon>
        <taxon>Roseisolibacter</taxon>
    </lineage>
</organism>
<dbReference type="PROSITE" id="PS51471">
    <property type="entry name" value="FE2OG_OXY"/>
    <property type="match status" value="1"/>
</dbReference>